<dbReference type="InterPro" id="IPR020476">
    <property type="entry name" value="Nudix_hydrolase"/>
</dbReference>
<organism evidence="20 21">
    <name type="scientific">Spongiibacter pelagi</name>
    <dbReference type="NCBI Taxonomy" id="2760804"/>
    <lineage>
        <taxon>Bacteria</taxon>
        <taxon>Pseudomonadati</taxon>
        <taxon>Pseudomonadota</taxon>
        <taxon>Gammaproteobacteria</taxon>
        <taxon>Cellvibrionales</taxon>
        <taxon>Spongiibacteraceae</taxon>
        <taxon>Spongiibacter</taxon>
    </lineage>
</organism>
<comment type="catalytic activity">
    <reaction evidence="11">
        <text>8-oxo-GTP + H2O = 8-oxo-GMP + diphosphate + H(+)</text>
        <dbReference type="Rhea" id="RHEA:67616"/>
        <dbReference type="ChEBI" id="CHEBI:15377"/>
        <dbReference type="ChEBI" id="CHEBI:15378"/>
        <dbReference type="ChEBI" id="CHEBI:33019"/>
        <dbReference type="ChEBI" id="CHEBI:143553"/>
        <dbReference type="ChEBI" id="CHEBI:145694"/>
    </reaction>
</comment>
<feature type="binding site" evidence="18">
    <location>
        <position position="37"/>
    </location>
    <ligand>
        <name>Mg(2+)</name>
        <dbReference type="ChEBI" id="CHEBI:18420"/>
    </ligand>
</feature>
<evidence type="ECO:0000256" key="12">
    <source>
        <dbReference type="ARBA" id="ARBA00038905"/>
    </source>
</evidence>
<dbReference type="InterPro" id="IPR000086">
    <property type="entry name" value="NUDIX_hydrolase_dom"/>
</dbReference>
<keyword evidence="21" id="KW-1185">Reference proteome</keyword>
<dbReference type="NCBIfam" id="TIGR00586">
    <property type="entry name" value="mutt"/>
    <property type="match status" value="1"/>
</dbReference>
<evidence type="ECO:0000256" key="7">
    <source>
        <dbReference type="ARBA" id="ARBA00022801"/>
    </source>
</evidence>
<evidence type="ECO:0000313" key="20">
    <source>
        <dbReference type="EMBL" id="MBD2859749.1"/>
    </source>
</evidence>
<gene>
    <name evidence="20" type="primary">mutT</name>
    <name evidence="20" type="ORF">IB286_12120</name>
</gene>
<dbReference type="GO" id="GO:0035539">
    <property type="term" value="F:8-oxo-7,8-dihydrodeoxyguanosine triphosphate pyrophosphatase activity"/>
    <property type="evidence" value="ECO:0007669"/>
    <property type="project" value="UniProtKB-EC"/>
</dbReference>
<dbReference type="Gene3D" id="3.90.79.10">
    <property type="entry name" value="Nucleoside Triphosphate Pyrophosphohydrolase"/>
    <property type="match status" value="1"/>
</dbReference>
<evidence type="ECO:0000256" key="5">
    <source>
        <dbReference type="ARBA" id="ARBA00022723"/>
    </source>
</evidence>
<keyword evidence="5 18" id="KW-0479">Metal-binding</keyword>
<proteinExistence type="inferred from homology"/>
<dbReference type="GO" id="GO:0044716">
    <property type="term" value="F:8-oxo-GDP phosphatase activity"/>
    <property type="evidence" value="ECO:0007669"/>
    <property type="project" value="TreeGrafter"/>
</dbReference>
<feature type="binding site" evidence="17">
    <location>
        <position position="121"/>
    </location>
    <ligand>
        <name>8-oxo-dGTP</name>
        <dbReference type="ChEBI" id="CHEBI:77896"/>
    </ligand>
</feature>
<evidence type="ECO:0000256" key="11">
    <source>
        <dbReference type="ARBA" id="ARBA00036904"/>
    </source>
</evidence>
<dbReference type="AlphaFoldDB" id="A0A927C2U3"/>
<dbReference type="RefSeq" id="WP_190765906.1">
    <property type="nucleotide sequence ID" value="NZ_JACXLD010000007.1"/>
</dbReference>
<dbReference type="InterPro" id="IPR015797">
    <property type="entry name" value="NUDIX_hydrolase-like_dom_sf"/>
</dbReference>
<evidence type="ECO:0000256" key="16">
    <source>
        <dbReference type="ARBA" id="ARBA00042798"/>
    </source>
</evidence>
<dbReference type="GO" id="GO:0008413">
    <property type="term" value="F:8-oxo-7,8-dihydroguanosine triphosphate pyrophosphatase activity"/>
    <property type="evidence" value="ECO:0007669"/>
    <property type="project" value="InterPro"/>
</dbReference>
<feature type="binding site" evidence="17">
    <location>
        <begin position="34"/>
        <end position="37"/>
    </location>
    <ligand>
        <name>8-oxo-dGTP</name>
        <dbReference type="ChEBI" id="CHEBI:77896"/>
    </ligand>
</feature>
<comment type="catalytic activity">
    <reaction evidence="10">
        <text>8-oxo-dGTP + H2O = 8-oxo-dGMP + diphosphate + H(+)</text>
        <dbReference type="Rhea" id="RHEA:31575"/>
        <dbReference type="ChEBI" id="CHEBI:15377"/>
        <dbReference type="ChEBI" id="CHEBI:15378"/>
        <dbReference type="ChEBI" id="CHEBI:33019"/>
        <dbReference type="ChEBI" id="CHEBI:63224"/>
        <dbReference type="ChEBI" id="CHEBI:77896"/>
        <dbReference type="EC" id="3.6.1.55"/>
    </reaction>
</comment>
<dbReference type="PROSITE" id="PS51462">
    <property type="entry name" value="NUDIX"/>
    <property type="match status" value="1"/>
</dbReference>
<dbReference type="FunFam" id="3.90.79.10:FF:000014">
    <property type="entry name" value="8-oxo-dGTP diphosphatase MutT"/>
    <property type="match status" value="1"/>
</dbReference>
<evidence type="ECO:0000256" key="17">
    <source>
        <dbReference type="PIRSR" id="PIRSR603561-1"/>
    </source>
</evidence>
<evidence type="ECO:0000256" key="18">
    <source>
        <dbReference type="PIRSR" id="PIRSR603561-2"/>
    </source>
</evidence>
<evidence type="ECO:0000256" key="9">
    <source>
        <dbReference type="ARBA" id="ARBA00023204"/>
    </source>
</evidence>
<dbReference type="PROSITE" id="PS00893">
    <property type="entry name" value="NUDIX_BOX"/>
    <property type="match status" value="1"/>
</dbReference>
<reference evidence="20" key="1">
    <citation type="submission" date="2020-09" db="EMBL/GenBank/DDBJ databases">
        <authorList>
            <person name="Yoon J.-W."/>
        </authorList>
    </citation>
    <scope>NUCLEOTIDE SEQUENCE</scope>
    <source>
        <strain evidence="20">KMU-158</strain>
    </source>
</reference>
<comment type="caution">
    <text evidence="20">The sequence shown here is derived from an EMBL/GenBank/DDBJ whole genome shotgun (WGS) entry which is preliminary data.</text>
</comment>
<comment type="cofactor">
    <cofactor evidence="1 18">
        <name>Mg(2+)</name>
        <dbReference type="ChEBI" id="CHEBI:18420"/>
    </cofactor>
</comment>
<dbReference type="InterPro" id="IPR003561">
    <property type="entry name" value="Mutator_MutT"/>
</dbReference>
<evidence type="ECO:0000256" key="13">
    <source>
        <dbReference type="ARBA" id="ARBA00040794"/>
    </source>
</evidence>
<feature type="domain" description="Nudix hydrolase" evidence="19">
    <location>
        <begin position="1"/>
        <end position="130"/>
    </location>
</feature>
<keyword evidence="7" id="KW-0378">Hydrolase</keyword>
<sequence>MNRIHVAVGVICNSEGEILIAKRADHLHQGGLWEFPGGKVEAEESVVDALVRELEEELGITAVREACNPLMEITHDYGDKQVMLDVWWVRDFCGEPEGREGQPLNWVEAAQLNDFAFPEANIAIIEKITALAER</sequence>
<protein>
    <recommendedName>
        <fullName evidence="13">8-oxo-dGTP diphosphatase</fullName>
        <ecNumber evidence="12">3.6.1.55</ecNumber>
    </recommendedName>
    <alternativeName>
        <fullName evidence="16">7,8-dihydro-8-oxoguanine-triphosphatase</fullName>
    </alternativeName>
    <alternativeName>
        <fullName evidence="15">Mutator protein MutT</fullName>
    </alternativeName>
    <alternativeName>
        <fullName evidence="14">dGTP pyrophosphohydrolase</fullName>
    </alternativeName>
</protein>
<keyword evidence="9" id="KW-0234">DNA repair</keyword>
<keyword evidence="6" id="KW-0227">DNA damage</keyword>
<evidence type="ECO:0000256" key="1">
    <source>
        <dbReference type="ARBA" id="ARBA00001946"/>
    </source>
</evidence>
<dbReference type="GO" id="GO:0044715">
    <property type="term" value="F:8-oxo-dGDP phosphatase activity"/>
    <property type="evidence" value="ECO:0007669"/>
    <property type="project" value="TreeGrafter"/>
</dbReference>
<name>A0A927C2U3_9GAMM</name>
<evidence type="ECO:0000313" key="21">
    <source>
        <dbReference type="Proteomes" id="UP000610558"/>
    </source>
</evidence>
<feature type="binding site" evidence="17">
    <location>
        <position position="28"/>
    </location>
    <ligand>
        <name>8-oxo-dGTP</name>
        <dbReference type="ChEBI" id="CHEBI:77896"/>
    </ligand>
</feature>
<evidence type="ECO:0000256" key="3">
    <source>
        <dbReference type="ARBA" id="ARBA00022457"/>
    </source>
</evidence>
<evidence type="ECO:0000256" key="15">
    <source>
        <dbReference type="ARBA" id="ARBA00041979"/>
    </source>
</evidence>
<dbReference type="InterPro" id="IPR029119">
    <property type="entry name" value="MutY_C"/>
</dbReference>
<dbReference type="InterPro" id="IPR047127">
    <property type="entry name" value="MutT-like"/>
</dbReference>
<feature type="binding site" evidence="17">
    <location>
        <position position="23"/>
    </location>
    <ligand>
        <name>8-oxo-dGTP</name>
        <dbReference type="ChEBI" id="CHEBI:77896"/>
    </ligand>
</feature>
<dbReference type="PRINTS" id="PR00502">
    <property type="entry name" value="NUDIXFAMILY"/>
</dbReference>
<evidence type="ECO:0000256" key="4">
    <source>
        <dbReference type="ARBA" id="ARBA00022705"/>
    </source>
</evidence>
<dbReference type="InterPro" id="IPR020084">
    <property type="entry name" value="NUDIX_hydrolase_CS"/>
</dbReference>
<dbReference type="EMBL" id="JACXLD010000007">
    <property type="protein sequence ID" value="MBD2859749.1"/>
    <property type="molecule type" value="Genomic_DNA"/>
</dbReference>
<dbReference type="GO" id="GO:0006260">
    <property type="term" value="P:DNA replication"/>
    <property type="evidence" value="ECO:0007669"/>
    <property type="project" value="UniProtKB-KW"/>
</dbReference>
<dbReference type="Proteomes" id="UP000610558">
    <property type="component" value="Unassembled WGS sequence"/>
</dbReference>
<dbReference type="GO" id="GO:0046872">
    <property type="term" value="F:metal ion binding"/>
    <property type="evidence" value="ECO:0007669"/>
    <property type="project" value="UniProtKB-KW"/>
</dbReference>
<keyword evidence="8 18" id="KW-0460">Magnesium</keyword>
<evidence type="ECO:0000259" key="19">
    <source>
        <dbReference type="PROSITE" id="PS51462"/>
    </source>
</evidence>
<dbReference type="Pfam" id="PF14815">
    <property type="entry name" value="NUDIX_4"/>
    <property type="match status" value="1"/>
</dbReference>
<evidence type="ECO:0000256" key="14">
    <source>
        <dbReference type="ARBA" id="ARBA00041592"/>
    </source>
</evidence>
<evidence type="ECO:0000256" key="8">
    <source>
        <dbReference type="ARBA" id="ARBA00022842"/>
    </source>
</evidence>
<dbReference type="EC" id="3.6.1.55" evidence="12"/>
<dbReference type="CDD" id="cd03425">
    <property type="entry name" value="NUDIX_MutT_NudA_like"/>
    <property type="match status" value="1"/>
</dbReference>
<comment type="similarity">
    <text evidence="2">Belongs to the Nudix hydrolase family.</text>
</comment>
<accession>A0A927C2U3</accession>
<evidence type="ECO:0000256" key="6">
    <source>
        <dbReference type="ARBA" id="ARBA00022763"/>
    </source>
</evidence>
<dbReference type="GO" id="GO:0006281">
    <property type="term" value="P:DNA repair"/>
    <property type="evidence" value="ECO:0007669"/>
    <property type="project" value="UniProtKB-KW"/>
</dbReference>
<evidence type="ECO:0000256" key="2">
    <source>
        <dbReference type="ARBA" id="ARBA00005582"/>
    </source>
</evidence>
<keyword evidence="3" id="KW-0515">Mutator protein</keyword>
<feature type="binding site" evidence="18">
    <location>
        <position position="57"/>
    </location>
    <ligand>
        <name>Mg(2+)</name>
        <dbReference type="ChEBI" id="CHEBI:18420"/>
    </ligand>
</feature>
<dbReference type="PANTHER" id="PTHR47707:SF1">
    <property type="entry name" value="NUDIX HYDROLASE FAMILY PROTEIN"/>
    <property type="match status" value="1"/>
</dbReference>
<dbReference type="PANTHER" id="PTHR47707">
    <property type="entry name" value="8-OXO-DGTP DIPHOSPHATASE"/>
    <property type="match status" value="1"/>
</dbReference>
<dbReference type="SUPFAM" id="SSF55811">
    <property type="entry name" value="Nudix"/>
    <property type="match status" value="1"/>
</dbReference>
<evidence type="ECO:0000256" key="10">
    <source>
        <dbReference type="ARBA" id="ARBA00035861"/>
    </source>
</evidence>
<keyword evidence="4" id="KW-0235">DNA replication</keyword>